<organism evidence="7 8">
    <name type="scientific">Pendulispora albinea</name>
    <dbReference type="NCBI Taxonomy" id="2741071"/>
    <lineage>
        <taxon>Bacteria</taxon>
        <taxon>Pseudomonadati</taxon>
        <taxon>Myxococcota</taxon>
        <taxon>Myxococcia</taxon>
        <taxon>Myxococcales</taxon>
        <taxon>Sorangiineae</taxon>
        <taxon>Pendulisporaceae</taxon>
        <taxon>Pendulispora</taxon>
    </lineage>
</organism>
<comment type="similarity">
    <text evidence="2">Belongs to the class-I pyridine nucleotide-disulfide oxidoreductase family.</text>
</comment>
<dbReference type="PRINTS" id="PR00368">
    <property type="entry name" value="FADPNR"/>
</dbReference>
<evidence type="ECO:0000259" key="5">
    <source>
        <dbReference type="Pfam" id="PF02852"/>
    </source>
</evidence>
<keyword evidence="3" id="KW-0285">Flavoprotein</keyword>
<dbReference type="PIRSF" id="PIRSF000350">
    <property type="entry name" value="Mercury_reductase_MerA"/>
    <property type="match status" value="1"/>
</dbReference>
<evidence type="ECO:0000256" key="3">
    <source>
        <dbReference type="ARBA" id="ARBA00022630"/>
    </source>
</evidence>
<feature type="domain" description="Pyridine nucleotide-disulphide oxidoreductase dimerisation" evidence="5">
    <location>
        <begin position="344"/>
        <end position="450"/>
    </location>
</feature>
<keyword evidence="4" id="KW-0274">FAD</keyword>
<evidence type="ECO:0000313" key="7">
    <source>
        <dbReference type="EMBL" id="WXB17784.1"/>
    </source>
</evidence>
<sequence>MKHYDLVAIGSGNTGLVAAFRAAGAKKKVAIVDEKPVGGLCSIAGCNPKKVLVRATEMLDEVRRADKHGIAARDVSIDWGRVVDRKNSFTDPVPEQTEESLRSSGIDLVRGHARFTGPDRIEVRGAGQTEEVSAEAFVVATGSRPRALDFPGAEHVRTTDDILSLRRIPAQLVIVGAGVVAFEFGFVFARLGSEVTLLAQGSSALADFDPTFLGPVLALGERLGLRVRRQTRVTKVEPKDGALAVSVQSDSGGSPEALRADFVLNAAGRIPAIDGLGLDRAGVAFDKRGVRVNEYLRSPENRRVFAGGDAHGRYQLSPMASYEGRVIADNVLQGDVRKADYTIVPRAIFTTPPLAQVGLTEQQAKKQGVAVEVLDRDMETWKVFAIAGDEQARARLVIDQASGRLLGAQLWSATAADIIHFLAMALRAGATRKDLAEFVYAYPTATSALGSAFQ</sequence>
<dbReference type="Proteomes" id="UP001370348">
    <property type="component" value="Chromosome"/>
</dbReference>
<reference evidence="7 8" key="1">
    <citation type="submission" date="2021-12" db="EMBL/GenBank/DDBJ databases">
        <title>Discovery of the Pendulisporaceae a myxobacterial family with distinct sporulation behavior and unique specialized metabolism.</title>
        <authorList>
            <person name="Garcia R."/>
            <person name="Popoff A."/>
            <person name="Bader C.D."/>
            <person name="Loehr J."/>
            <person name="Walesch S."/>
            <person name="Walt C."/>
            <person name="Boldt J."/>
            <person name="Bunk B."/>
            <person name="Haeckl F.J.F.P.J."/>
            <person name="Gunesch A.P."/>
            <person name="Birkelbach J."/>
            <person name="Nuebel U."/>
            <person name="Pietschmann T."/>
            <person name="Bach T."/>
            <person name="Mueller R."/>
        </authorList>
    </citation>
    <scope>NUCLEOTIDE SEQUENCE [LARGE SCALE GENOMIC DNA]</scope>
    <source>
        <strain evidence="7 8">MSr11954</strain>
    </source>
</reference>
<name>A0ABZ2M3J9_9BACT</name>
<dbReference type="PANTHER" id="PTHR43014">
    <property type="entry name" value="MERCURIC REDUCTASE"/>
    <property type="match status" value="1"/>
</dbReference>
<evidence type="ECO:0000256" key="2">
    <source>
        <dbReference type="ARBA" id="ARBA00007532"/>
    </source>
</evidence>
<dbReference type="RefSeq" id="WP_394827427.1">
    <property type="nucleotide sequence ID" value="NZ_CP089984.1"/>
</dbReference>
<dbReference type="Gene3D" id="3.50.50.60">
    <property type="entry name" value="FAD/NAD(P)-binding domain"/>
    <property type="match status" value="2"/>
</dbReference>
<dbReference type="InterPro" id="IPR001100">
    <property type="entry name" value="Pyr_nuc-diS_OxRdtase"/>
</dbReference>
<dbReference type="PRINTS" id="PR00411">
    <property type="entry name" value="PNDRDTASEI"/>
</dbReference>
<evidence type="ECO:0000259" key="6">
    <source>
        <dbReference type="Pfam" id="PF07992"/>
    </source>
</evidence>
<comment type="cofactor">
    <cofactor evidence="1">
        <name>FAD</name>
        <dbReference type="ChEBI" id="CHEBI:57692"/>
    </cofactor>
</comment>
<gene>
    <name evidence="7" type="ORF">LZC94_11030</name>
</gene>
<dbReference type="InterPro" id="IPR004099">
    <property type="entry name" value="Pyr_nucl-diS_OxRdtase_dimer"/>
</dbReference>
<dbReference type="SUPFAM" id="SSF55424">
    <property type="entry name" value="FAD/NAD-linked reductases, dimerisation (C-terminal) domain"/>
    <property type="match status" value="1"/>
</dbReference>
<dbReference type="InterPro" id="IPR016156">
    <property type="entry name" value="FAD/NAD-linked_Rdtase_dimer_sf"/>
</dbReference>
<protein>
    <submittedName>
        <fullName evidence="7">NAD(P)/FAD-dependent oxidoreductase</fullName>
    </submittedName>
</protein>
<accession>A0ABZ2M3J9</accession>
<evidence type="ECO:0000256" key="4">
    <source>
        <dbReference type="ARBA" id="ARBA00022827"/>
    </source>
</evidence>
<dbReference type="InterPro" id="IPR036188">
    <property type="entry name" value="FAD/NAD-bd_sf"/>
</dbReference>
<dbReference type="Pfam" id="PF07992">
    <property type="entry name" value="Pyr_redox_2"/>
    <property type="match status" value="1"/>
</dbReference>
<dbReference type="EMBL" id="CP089984">
    <property type="protein sequence ID" value="WXB17784.1"/>
    <property type="molecule type" value="Genomic_DNA"/>
</dbReference>
<dbReference type="InterPro" id="IPR023753">
    <property type="entry name" value="FAD/NAD-binding_dom"/>
</dbReference>
<keyword evidence="8" id="KW-1185">Reference proteome</keyword>
<evidence type="ECO:0000256" key="1">
    <source>
        <dbReference type="ARBA" id="ARBA00001974"/>
    </source>
</evidence>
<proteinExistence type="inferred from homology"/>
<dbReference type="PANTHER" id="PTHR43014:SF5">
    <property type="entry name" value="GLUTATHIONE REDUCTASE (NADPH)"/>
    <property type="match status" value="1"/>
</dbReference>
<dbReference type="Gene3D" id="3.30.390.30">
    <property type="match status" value="1"/>
</dbReference>
<dbReference type="SUPFAM" id="SSF51905">
    <property type="entry name" value="FAD/NAD(P)-binding domain"/>
    <property type="match status" value="1"/>
</dbReference>
<evidence type="ECO:0000313" key="8">
    <source>
        <dbReference type="Proteomes" id="UP001370348"/>
    </source>
</evidence>
<dbReference type="Pfam" id="PF02852">
    <property type="entry name" value="Pyr_redox_dim"/>
    <property type="match status" value="1"/>
</dbReference>
<feature type="domain" description="FAD/NAD(P)-binding" evidence="6">
    <location>
        <begin position="4"/>
        <end position="324"/>
    </location>
</feature>